<evidence type="ECO:0000259" key="10">
    <source>
        <dbReference type="PROSITE" id="PS50067"/>
    </source>
</evidence>
<feature type="compositionally biased region" description="Low complexity" evidence="9">
    <location>
        <begin position="407"/>
        <end position="429"/>
    </location>
</feature>
<dbReference type="PANTHER" id="PTHR47968">
    <property type="entry name" value="CENTROMERE PROTEIN E"/>
    <property type="match status" value="1"/>
</dbReference>
<sequence length="787" mass="90731">MDYKFAKIFYHSSQEEIYHATASNLIKNALTGINGTILCYGQTGAGKTYTMSGLSQMYADRGIIPRSLEHLFEEIQKISMLSVSVKLSYIEIYNEQIIDLLTDISSYRATCKQSPLNSLQIAESNDQVYIKELNCLTVRNLEEALTILFEGELNRTVASHTLNHFSSRAHAVFTIYLTVIDPMDSNGYTRFSKVHYVDLAGSERLKGTQTTDKLSKEAAYINRSLTFLEQTILALSDPTRDYIPYRQSKLTHFLKNSIGGRCQTVLIANIWNKYVFLNETLSTLRFANRAMSIPCKPEVNQMSDPMAIIKKLKNSNNNLLRELLMYDTLNNRGQINYEALTEKQKCRLRNSVVKYLNNEVKDLEIINLQQLKEIFHVFKQINTSLQVQLDETKEQLSRQSDYTGSRSPTTVAVSTISSSSRSGGTAQGSKIASSNSNISTTKREANLGKSTQNVNFKDKSLIVNPVGELDASSGRGFLPPIDQNVGDKFSFMIDGAVLQAKRKEQKQLVENDKIKDLITNEPMNNENSKLSSPPNKYEAFEEFKREPGSELFSIYQENKKLLEEKRTQGLNLAKEINQIKSKVDEIQIQLNKSKSEREAQGLIQTVEHESIITEDEYNLIKQIQMFKDNYKAIYPEWLKIKEVIHYCKYMLDESQKRLIQEFENWYQQCFLESLNHHYESEFNGTQSQPKNPIINNNDKVRLCNRRQSDNNENDYLMQFKKAQENYFLNRTDLLSYERAKETVAYRQVYQRKKQNFRKFYHTLKFGSITMPDGLNNSIFKEQKCNTD</sequence>
<keyword evidence="7" id="KW-0206">Cytoskeleton</keyword>
<dbReference type="Pfam" id="PF23735">
    <property type="entry name" value="KIF9"/>
    <property type="match status" value="1"/>
</dbReference>
<accession>A0A4Z2DRZ6</accession>
<evidence type="ECO:0000256" key="9">
    <source>
        <dbReference type="SAM" id="MobiDB-lite"/>
    </source>
</evidence>
<evidence type="ECO:0000313" key="12">
    <source>
        <dbReference type="Proteomes" id="UP000311919"/>
    </source>
</evidence>
<evidence type="ECO:0000256" key="7">
    <source>
        <dbReference type="ARBA" id="ARBA00023212"/>
    </source>
</evidence>
<keyword evidence="7" id="KW-0963">Cytoplasm</keyword>
<reference evidence="11 12" key="1">
    <citation type="submission" date="2019-03" db="EMBL/GenBank/DDBJ databases">
        <title>An improved genome assembly of the fluke Schistosoma japonicum.</title>
        <authorList>
            <person name="Hu W."/>
            <person name="Luo F."/>
            <person name="Yin M."/>
            <person name="Mo X."/>
            <person name="Sun C."/>
            <person name="Wu Q."/>
            <person name="Zhu B."/>
            <person name="Xiang M."/>
            <person name="Wang J."/>
            <person name="Wang Y."/>
            <person name="Zhang T."/>
            <person name="Xu B."/>
            <person name="Zheng H."/>
            <person name="Feng Z."/>
        </authorList>
    </citation>
    <scope>NUCLEOTIDE SEQUENCE [LARGE SCALE GENOMIC DNA]</scope>
    <source>
        <strain evidence="11">HuSjv2</strain>
        <tissue evidence="11">Worms</tissue>
    </source>
</reference>
<dbReference type="InterPro" id="IPR027417">
    <property type="entry name" value="P-loop_NTPase"/>
</dbReference>
<dbReference type="STRING" id="6182.A0A4Z2DRZ6"/>
<evidence type="ECO:0000256" key="6">
    <source>
        <dbReference type="ARBA" id="ARBA00023175"/>
    </source>
</evidence>
<keyword evidence="4 8" id="KW-0067">ATP-binding</keyword>
<keyword evidence="6 8" id="KW-0505">Motor protein</keyword>
<feature type="compositionally biased region" description="Polar residues" evidence="9">
    <location>
        <begin position="430"/>
        <end position="440"/>
    </location>
</feature>
<dbReference type="OrthoDB" id="3176171at2759"/>
<keyword evidence="12" id="KW-1185">Reference proteome</keyword>
<comment type="similarity">
    <text evidence="8">Belongs to the TRAFAC class myosin-kinesin ATPase superfamily. Kinesin family.</text>
</comment>
<evidence type="ECO:0000256" key="3">
    <source>
        <dbReference type="ARBA" id="ARBA00022741"/>
    </source>
</evidence>
<dbReference type="PANTHER" id="PTHR47968:SF36">
    <property type="entry name" value="KINESIN HEAVY CHAIN ISOFORM X1"/>
    <property type="match status" value="1"/>
</dbReference>
<dbReference type="PRINTS" id="PR00380">
    <property type="entry name" value="KINESINHEAVY"/>
</dbReference>
<proteinExistence type="inferred from homology"/>
<organism evidence="11 12">
    <name type="scientific">Schistosoma japonicum</name>
    <name type="common">Blood fluke</name>
    <dbReference type="NCBI Taxonomy" id="6182"/>
    <lineage>
        <taxon>Eukaryota</taxon>
        <taxon>Metazoa</taxon>
        <taxon>Spiralia</taxon>
        <taxon>Lophotrochozoa</taxon>
        <taxon>Platyhelminthes</taxon>
        <taxon>Trematoda</taxon>
        <taxon>Digenea</taxon>
        <taxon>Strigeidida</taxon>
        <taxon>Schistosomatoidea</taxon>
        <taxon>Schistosomatidae</taxon>
        <taxon>Schistosoma</taxon>
    </lineage>
</organism>
<dbReference type="PROSITE" id="PS50067">
    <property type="entry name" value="KINESIN_MOTOR_2"/>
    <property type="match status" value="1"/>
</dbReference>
<dbReference type="GO" id="GO:0008017">
    <property type="term" value="F:microtubule binding"/>
    <property type="evidence" value="ECO:0007669"/>
    <property type="project" value="InterPro"/>
</dbReference>
<evidence type="ECO:0000256" key="4">
    <source>
        <dbReference type="ARBA" id="ARBA00022840"/>
    </source>
</evidence>
<dbReference type="Gene3D" id="3.40.850.10">
    <property type="entry name" value="Kinesin motor domain"/>
    <property type="match status" value="1"/>
</dbReference>
<feature type="compositionally biased region" description="Polar residues" evidence="9">
    <location>
        <begin position="397"/>
        <end position="406"/>
    </location>
</feature>
<dbReference type="InterPro" id="IPR001752">
    <property type="entry name" value="Kinesin_motor_dom"/>
</dbReference>
<dbReference type="GO" id="GO:0007018">
    <property type="term" value="P:microtubule-based movement"/>
    <property type="evidence" value="ECO:0007669"/>
    <property type="project" value="InterPro"/>
</dbReference>
<dbReference type="GO" id="GO:0005524">
    <property type="term" value="F:ATP binding"/>
    <property type="evidence" value="ECO:0007669"/>
    <property type="project" value="UniProtKB-UniRule"/>
</dbReference>
<name>A0A4Z2DRZ6_SCHJA</name>
<comment type="subcellular location">
    <subcellularLocation>
        <location evidence="1">Cytoplasm</location>
        <location evidence="1">Cytoskeleton</location>
    </subcellularLocation>
</comment>
<dbReference type="InterPro" id="IPR027640">
    <property type="entry name" value="Kinesin-like_fam"/>
</dbReference>
<feature type="binding site" evidence="8">
    <location>
        <begin position="41"/>
        <end position="48"/>
    </location>
    <ligand>
        <name>ATP</name>
        <dbReference type="ChEBI" id="CHEBI:30616"/>
    </ligand>
</feature>
<feature type="region of interest" description="Disordered" evidence="9">
    <location>
        <begin position="396"/>
        <end position="450"/>
    </location>
</feature>
<comment type="caution">
    <text evidence="11">The sequence shown here is derived from an EMBL/GenBank/DDBJ whole genome shotgun (WGS) entry which is preliminary data.</text>
</comment>
<keyword evidence="2" id="KW-0493">Microtubule</keyword>
<dbReference type="InterPro" id="IPR036961">
    <property type="entry name" value="Kinesin_motor_dom_sf"/>
</dbReference>
<dbReference type="EMBL" id="SKCS01000055">
    <property type="protein sequence ID" value="TNN19177.1"/>
    <property type="molecule type" value="Genomic_DNA"/>
</dbReference>
<dbReference type="SMART" id="SM00129">
    <property type="entry name" value="KISc"/>
    <property type="match status" value="1"/>
</dbReference>
<dbReference type="GO" id="GO:0003777">
    <property type="term" value="F:microtubule motor activity"/>
    <property type="evidence" value="ECO:0007669"/>
    <property type="project" value="InterPro"/>
</dbReference>
<protein>
    <submittedName>
        <fullName evidence="11">Kinesin-like protein</fullName>
    </submittedName>
</protein>
<dbReference type="InterPro" id="IPR056524">
    <property type="entry name" value="KIF6/9_C"/>
</dbReference>
<evidence type="ECO:0000313" key="11">
    <source>
        <dbReference type="EMBL" id="TNN19177.1"/>
    </source>
</evidence>
<keyword evidence="5" id="KW-0175">Coiled coil</keyword>
<feature type="domain" description="Kinesin motor" evidence="10">
    <location>
        <begin position="1"/>
        <end position="293"/>
    </location>
</feature>
<keyword evidence="3 8" id="KW-0547">Nucleotide-binding</keyword>
<evidence type="ECO:0000256" key="5">
    <source>
        <dbReference type="ARBA" id="ARBA00023054"/>
    </source>
</evidence>
<dbReference type="Proteomes" id="UP000311919">
    <property type="component" value="Unassembled WGS sequence"/>
</dbReference>
<gene>
    <name evidence="11" type="ORF">EWB00_009395</name>
</gene>
<dbReference type="Pfam" id="PF00225">
    <property type="entry name" value="Kinesin"/>
    <property type="match status" value="1"/>
</dbReference>
<dbReference type="GO" id="GO:0005874">
    <property type="term" value="C:microtubule"/>
    <property type="evidence" value="ECO:0007669"/>
    <property type="project" value="UniProtKB-KW"/>
</dbReference>
<evidence type="ECO:0000256" key="2">
    <source>
        <dbReference type="ARBA" id="ARBA00022701"/>
    </source>
</evidence>
<evidence type="ECO:0000256" key="1">
    <source>
        <dbReference type="ARBA" id="ARBA00004245"/>
    </source>
</evidence>
<dbReference type="AlphaFoldDB" id="A0A4Z2DRZ6"/>
<evidence type="ECO:0000256" key="8">
    <source>
        <dbReference type="PROSITE-ProRule" id="PRU00283"/>
    </source>
</evidence>
<dbReference type="SUPFAM" id="SSF52540">
    <property type="entry name" value="P-loop containing nucleoside triphosphate hydrolases"/>
    <property type="match status" value="1"/>
</dbReference>